<evidence type="ECO:0000313" key="2">
    <source>
        <dbReference type="EMBL" id="AMK11553.1"/>
    </source>
</evidence>
<reference evidence="2 4" key="1">
    <citation type="journal article" date="2016" name="Front. Microbiol.">
        <title>Genome Sequence of the Piezophilic, Mesophilic Sulfate-Reducing Bacterium Desulfovibrio indicus J2T.</title>
        <authorList>
            <person name="Cao J."/>
            <person name="Maignien L."/>
            <person name="Shao Z."/>
            <person name="Alain K."/>
            <person name="Jebbar M."/>
        </authorList>
    </citation>
    <scope>NUCLEOTIDE SEQUENCE [LARGE SCALE GENOMIC DNA]</scope>
    <source>
        <strain evidence="2 4">J2</strain>
    </source>
</reference>
<accession>A0A126QNC9</accession>
<dbReference type="Pfam" id="PF21277">
    <property type="entry name" value="T6SS_VgrG3-like_C"/>
    <property type="match status" value="1"/>
</dbReference>
<keyword evidence="4" id="KW-1185">Reference proteome</keyword>
<dbReference type="RefSeq" id="WP_066803472.1">
    <property type="nucleotide sequence ID" value="NZ_CP014206.1"/>
</dbReference>
<evidence type="ECO:0000313" key="5">
    <source>
        <dbReference type="Proteomes" id="UP000295506"/>
    </source>
</evidence>
<feature type="domain" description="Type VI secretion system spike protein VgrG3-like C-terminal" evidence="1">
    <location>
        <begin position="117"/>
        <end position="309"/>
    </location>
</feature>
<name>A0A126QNC9_9BACT</name>
<dbReference type="OrthoDB" id="5378899at2"/>
<evidence type="ECO:0000313" key="4">
    <source>
        <dbReference type="Proteomes" id="UP000055611"/>
    </source>
</evidence>
<dbReference type="AlphaFoldDB" id="A0A126QNC9"/>
<dbReference type="EMBL" id="CP014206">
    <property type="protein sequence ID" value="AMK11553.1"/>
    <property type="molecule type" value="Genomic_DNA"/>
</dbReference>
<evidence type="ECO:0000313" key="3">
    <source>
        <dbReference type="EMBL" id="TDT89958.1"/>
    </source>
</evidence>
<dbReference type="InterPro" id="IPR049073">
    <property type="entry name" value="T6SS_VgrG3-like_C"/>
</dbReference>
<organism evidence="3 5">
    <name type="scientific">Pseudodesulfovibrio indicus</name>
    <dbReference type="NCBI Taxonomy" id="1716143"/>
    <lineage>
        <taxon>Bacteria</taxon>
        <taxon>Pseudomonadati</taxon>
        <taxon>Thermodesulfobacteriota</taxon>
        <taxon>Desulfovibrionia</taxon>
        <taxon>Desulfovibrionales</taxon>
        <taxon>Desulfovibrionaceae</taxon>
    </lineage>
</organism>
<gene>
    <name evidence="2" type="ORF">AWY79_10705</name>
    <name evidence="3" type="ORF">EDC59_103257</name>
</gene>
<dbReference type="KEGG" id="dej:AWY79_10705"/>
<sequence length="325" mass="35445">MSIGKIGGYEFMRAARPATGDSVSEQKRLAHIKAAYDNQMRMTQHLFGEADQGGHGEDNASSFDVSMINDNMMMEALSVISRIMREEAAVRTPSAPAAGAAPVRQAGLPGNGRRIPGELSARFESGDAGVGAIGWDRVGGTSYGKYQIASRTGTMDEFLSYLDGHRPDWADRLRAAGPADTGEKGGAMPVEWKAIAAEDPVGFEKAQHDFIASNTYDPAREMILRRTGLDFDNAPPVLREVLWSTSVQHGPTGAANIFNKVIDRFVGHGRDEDFNAMLIKGVYETRKDQFGASTARVRRSVANRMDEEKSLALNMLEKMSVNRMV</sequence>
<dbReference type="Proteomes" id="UP000295506">
    <property type="component" value="Unassembled WGS sequence"/>
</dbReference>
<reference evidence="3 5" key="2">
    <citation type="submission" date="2019-03" db="EMBL/GenBank/DDBJ databases">
        <title>Genomic Encyclopedia of Type Strains, Phase IV (KMG-IV): sequencing the most valuable type-strain genomes for metagenomic binning, comparative biology and taxonomic classification.</title>
        <authorList>
            <person name="Goeker M."/>
        </authorList>
    </citation>
    <scope>NUCLEOTIDE SEQUENCE [LARGE SCALE GENOMIC DNA]</scope>
    <source>
        <strain evidence="3 5">DSM 101483</strain>
    </source>
</reference>
<protein>
    <recommendedName>
        <fullName evidence="1">Type VI secretion system spike protein VgrG3-like C-terminal domain-containing protein</fullName>
    </recommendedName>
</protein>
<dbReference type="Proteomes" id="UP000055611">
    <property type="component" value="Chromosome"/>
</dbReference>
<evidence type="ECO:0000259" key="1">
    <source>
        <dbReference type="Pfam" id="PF21277"/>
    </source>
</evidence>
<dbReference type="EMBL" id="SOBK01000003">
    <property type="protein sequence ID" value="TDT89958.1"/>
    <property type="molecule type" value="Genomic_DNA"/>
</dbReference>
<proteinExistence type="predicted"/>